<dbReference type="GO" id="GO:0016829">
    <property type="term" value="F:lyase activity"/>
    <property type="evidence" value="ECO:0007669"/>
    <property type="project" value="UniProtKB-KW"/>
</dbReference>
<accession>A0ABS3KK35</accession>
<sequence>MSFRQRLAGPRPVVAPGIYDALTASIAAGAGFEALYVSGAAVAYTRLGRPDIGLVSMAEMAETVALIRDRVALPLVVDADNGHGNALNTQRTVRMFERAGATALQLEDQTLPKRCGHLQGKALIPADEMAGKVKAAVDARASEETLIIARTDAVAVEGLSAALDRAHLYAEAGADVLFVEAPRDRAQMAKVVESLGGKRPLLANMVEGGDTPISSADDLGAMGFRLVIFPGGIVRALARAAQDYYRSLAANGSNAPFAERMFDFTQLNALIGTPEMLALGQSYDSFKGAAE</sequence>
<dbReference type="Proteomes" id="UP001518989">
    <property type="component" value="Unassembled WGS sequence"/>
</dbReference>
<dbReference type="Gene3D" id="3.20.20.60">
    <property type="entry name" value="Phosphoenolpyruvate-binding domains"/>
    <property type="match status" value="1"/>
</dbReference>
<protein>
    <submittedName>
        <fullName evidence="1">Isocitrate lyase/PEP mutase family protein</fullName>
    </submittedName>
</protein>
<name>A0ABS3KK35_9PROT</name>
<evidence type="ECO:0000313" key="2">
    <source>
        <dbReference type="Proteomes" id="UP001518989"/>
    </source>
</evidence>
<organism evidence="1 2">
    <name type="scientific">Roseomonas haemaphysalidis</name>
    <dbReference type="NCBI Taxonomy" id="2768162"/>
    <lineage>
        <taxon>Bacteria</taxon>
        <taxon>Pseudomonadati</taxon>
        <taxon>Pseudomonadota</taxon>
        <taxon>Alphaproteobacteria</taxon>
        <taxon>Acetobacterales</taxon>
        <taxon>Roseomonadaceae</taxon>
        <taxon>Roseomonas</taxon>
    </lineage>
</organism>
<dbReference type="Pfam" id="PF13714">
    <property type="entry name" value="PEP_mutase"/>
    <property type="match status" value="1"/>
</dbReference>
<dbReference type="RefSeq" id="WP_207415229.1">
    <property type="nucleotide sequence ID" value="NZ_CP061179.1"/>
</dbReference>
<comment type="caution">
    <text evidence="1">The sequence shown here is derived from an EMBL/GenBank/DDBJ whole genome shotgun (WGS) entry which is preliminary data.</text>
</comment>
<keyword evidence="1" id="KW-0456">Lyase</keyword>
<proteinExistence type="predicted"/>
<evidence type="ECO:0000313" key="1">
    <source>
        <dbReference type="EMBL" id="MBO1077829.1"/>
    </source>
</evidence>
<dbReference type="InterPro" id="IPR018523">
    <property type="entry name" value="Isocitrate_lyase_ph_CS"/>
</dbReference>
<dbReference type="EMBL" id="JACTNG010000001">
    <property type="protein sequence ID" value="MBO1077829.1"/>
    <property type="molecule type" value="Genomic_DNA"/>
</dbReference>
<keyword evidence="2" id="KW-1185">Reference proteome</keyword>
<dbReference type="PANTHER" id="PTHR42905">
    <property type="entry name" value="PHOSPHOENOLPYRUVATE CARBOXYLASE"/>
    <property type="match status" value="1"/>
</dbReference>
<dbReference type="InterPro" id="IPR039556">
    <property type="entry name" value="ICL/PEPM"/>
</dbReference>
<dbReference type="SUPFAM" id="SSF51621">
    <property type="entry name" value="Phosphoenolpyruvate/pyruvate domain"/>
    <property type="match status" value="1"/>
</dbReference>
<dbReference type="InterPro" id="IPR015813">
    <property type="entry name" value="Pyrv/PenolPyrv_kinase-like_dom"/>
</dbReference>
<dbReference type="PANTHER" id="PTHR42905:SF5">
    <property type="entry name" value="CARBOXYVINYL-CARBOXYPHOSPHONATE PHOSPHORYLMUTASE, CHLOROPLASTIC"/>
    <property type="match status" value="1"/>
</dbReference>
<dbReference type="PROSITE" id="PS00161">
    <property type="entry name" value="ISOCITRATE_LYASE"/>
    <property type="match status" value="1"/>
</dbReference>
<dbReference type="CDD" id="cd00377">
    <property type="entry name" value="ICL_PEPM"/>
    <property type="match status" value="1"/>
</dbReference>
<gene>
    <name evidence="1" type="ORF">IAI61_02215</name>
</gene>
<reference evidence="1 2" key="1">
    <citation type="submission" date="2020-09" db="EMBL/GenBank/DDBJ databases">
        <title>Roseomonas.</title>
        <authorList>
            <person name="Zhu W."/>
        </authorList>
    </citation>
    <scope>NUCLEOTIDE SEQUENCE [LARGE SCALE GENOMIC DNA]</scope>
    <source>
        <strain evidence="1 2">573</strain>
    </source>
</reference>
<dbReference type="InterPro" id="IPR040442">
    <property type="entry name" value="Pyrv_kinase-like_dom_sf"/>
</dbReference>